<dbReference type="SUPFAM" id="SSF160104">
    <property type="entry name" value="Acetoacetate decarboxylase-like"/>
    <property type="match status" value="1"/>
</dbReference>
<comment type="caution">
    <text evidence="1">The sequence shown here is derived from an EMBL/GenBank/DDBJ whole genome shotgun (WGS) entry which is preliminary data.</text>
</comment>
<dbReference type="PANTHER" id="PTHR39186:SF1">
    <property type="entry name" value="DUF2071 DOMAIN-CONTAINING PROTEIN"/>
    <property type="match status" value="1"/>
</dbReference>
<evidence type="ECO:0000313" key="1">
    <source>
        <dbReference type="EMBL" id="MBC2603369.1"/>
    </source>
</evidence>
<dbReference type="Pfam" id="PF09844">
    <property type="entry name" value="DUF2071"/>
    <property type="match status" value="1"/>
</dbReference>
<dbReference type="EMBL" id="JACHVA010000126">
    <property type="protein sequence ID" value="MBC2603369.1"/>
    <property type="molecule type" value="Genomic_DNA"/>
</dbReference>
<reference evidence="1 2" key="1">
    <citation type="submission" date="2020-07" db="EMBL/GenBank/DDBJ databases">
        <authorList>
            <person name="Feng X."/>
        </authorList>
    </citation>
    <scope>NUCLEOTIDE SEQUENCE [LARGE SCALE GENOMIC DNA]</scope>
    <source>
        <strain evidence="1 2">JCM14086</strain>
    </source>
</reference>
<evidence type="ECO:0000313" key="2">
    <source>
        <dbReference type="Proteomes" id="UP000525652"/>
    </source>
</evidence>
<proteinExistence type="predicted"/>
<dbReference type="RefSeq" id="WP_185694001.1">
    <property type="nucleotide sequence ID" value="NZ_JACHVA010000126.1"/>
</dbReference>
<name>A0A7X1B0T6_9BACT</name>
<dbReference type="AlphaFoldDB" id="A0A7X1B0T6"/>
<dbReference type="InterPro" id="IPR018644">
    <property type="entry name" value="DUF2071"/>
</dbReference>
<accession>A0A7X1B0T6</accession>
<dbReference type="PANTHER" id="PTHR39186">
    <property type="entry name" value="DUF2071 FAMILY PROTEIN"/>
    <property type="match status" value="1"/>
</dbReference>
<keyword evidence="2" id="KW-1185">Reference proteome</keyword>
<dbReference type="InterPro" id="IPR023375">
    <property type="entry name" value="ADC_dom_sf"/>
</dbReference>
<protein>
    <submittedName>
        <fullName evidence="1">DUF2071 domain-containing protein</fullName>
    </submittedName>
</protein>
<dbReference type="Proteomes" id="UP000525652">
    <property type="component" value="Unassembled WGS sequence"/>
</dbReference>
<dbReference type="Gene3D" id="2.40.400.10">
    <property type="entry name" value="Acetoacetate decarboxylase-like"/>
    <property type="match status" value="1"/>
</dbReference>
<organism evidence="1 2">
    <name type="scientific">Puniceicoccus vermicola</name>
    <dbReference type="NCBI Taxonomy" id="388746"/>
    <lineage>
        <taxon>Bacteria</taxon>
        <taxon>Pseudomonadati</taxon>
        <taxon>Verrucomicrobiota</taxon>
        <taxon>Opitutia</taxon>
        <taxon>Puniceicoccales</taxon>
        <taxon>Puniceicoccaceae</taxon>
        <taxon>Puniceicoccus</taxon>
    </lineage>
</organism>
<gene>
    <name evidence="1" type="ORF">H5P30_16420</name>
</gene>
<sequence length="246" mass="28676">MPQGRTEYIEKSSPVIMRQVWKDLLFLHWRFDPECIAATLPPGLKVETFDGSAWVGIVPFRMEKIRVFGIPLPPGLRAFPEINLRTYVRDEEGRSGVWFYSLDAADRLAVWGARTFFHLNYRFAHMEVTRVGEEIVYASRRDREPVEKTDRFRWKAPEVGLMEAREGSLEHFLLERYRLFSAKKQGNQLYTGTVSHEPYRYKEAEVSEWSAHLFSLNQFAPMTRPPDSCLASPGFPVAIHPLRRVR</sequence>